<evidence type="ECO:0000256" key="1">
    <source>
        <dbReference type="SAM" id="Phobius"/>
    </source>
</evidence>
<dbReference type="PANTHER" id="PTHR34475:SF1">
    <property type="entry name" value="CYTOSKELETON PROTEIN RODZ"/>
    <property type="match status" value="1"/>
</dbReference>
<name>A0ABS8BRQ4_9RHOB</name>
<feature type="domain" description="Cytoskeleton protein RodZ-like C-terminal" evidence="2">
    <location>
        <begin position="294"/>
        <end position="362"/>
    </location>
</feature>
<dbReference type="InterPro" id="IPR050400">
    <property type="entry name" value="Bact_Cytoskel_RodZ"/>
</dbReference>
<protein>
    <submittedName>
        <fullName evidence="3">Helix-turn-helix domain-containing protein</fullName>
    </submittedName>
</protein>
<keyword evidence="4" id="KW-1185">Reference proteome</keyword>
<dbReference type="Pfam" id="PF13464">
    <property type="entry name" value="RodZ_C"/>
    <property type="match status" value="1"/>
</dbReference>
<sequence>MIVKTFRRNKTPDEIESKGFDAFDLRLGDLMRGERATLGKSLLDVQSELKIKASYIAAIENADPAAFDTPGFIAGYVRSYARYLKMDPDWAFDTFCRESGFATAHGMSKAASSAKPAVGTATPSAGRDIFASSATPFIPRGDRMFTGVEPAAVGSLMVLVALIGSLGWGGFAILQEVQKVRLAPVEQTPVVLTDLDPLAGATALPDTDTDATPELAGTSTEALDRLYRPQALEVPVLVARDAPISTLNPGTIGTLIPNSVDAGLAQAVADATPTLETPIGPAIQVSEDPAPGVQLVAVRPAWVRVRAADDSVIFEGIMNAGDTFALPNTEEPATLRVGESGAVYFAVNGQHYGPAGAAGTVTSNLALSAESLTATYALADLEADGDLAAVVNVAEVVTE</sequence>
<keyword evidence="1" id="KW-1133">Transmembrane helix</keyword>
<dbReference type="InterPro" id="IPR025194">
    <property type="entry name" value="RodZ-like_C"/>
</dbReference>
<proteinExistence type="predicted"/>
<dbReference type="Pfam" id="PF13413">
    <property type="entry name" value="HTH_25"/>
    <property type="match status" value="1"/>
</dbReference>
<dbReference type="RefSeq" id="WP_226747248.1">
    <property type="nucleotide sequence ID" value="NZ_JAJATZ010000001.1"/>
</dbReference>
<dbReference type="PANTHER" id="PTHR34475">
    <property type="match status" value="1"/>
</dbReference>
<dbReference type="Gene3D" id="1.10.260.40">
    <property type="entry name" value="lambda repressor-like DNA-binding domains"/>
    <property type="match status" value="1"/>
</dbReference>
<accession>A0ABS8BRQ4</accession>
<comment type="caution">
    <text evidence="3">The sequence shown here is derived from an EMBL/GenBank/DDBJ whole genome shotgun (WGS) entry which is preliminary data.</text>
</comment>
<dbReference type="Proteomes" id="UP001138961">
    <property type="component" value="Unassembled WGS sequence"/>
</dbReference>
<evidence type="ECO:0000313" key="3">
    <source>
        <dbReference type="EMBL" id="MCB5198307.1"/>
    </source>
</evidence>
<organism evidence="3 4">
    <name type="scientific">Loktanella gaetbuli</name>
    <dbReference type="NCBI Taxonomy" id="2881335"/>
    <lineage>
        <taxon>Bacteria</taxon>
        <taxon>Pseudomonadati</taxon>
        <taxon>Pseudomonadota</taxon>
        <taxon>Alphaproteobacteria</taxon>
        <taxon>Rhodobacterales</taxon>
        <taxon>Roseobacteraceae</taxon>
        <taxon>Loktanella</taxon>
    </lineage>
</organism>
<keyword evidence="1" id="KW-0472">Membrane</keyword>
<dbReference type="EMBL" id="JAJATZ010000001">
    <property type="protein sequence ID" value="MCB5198307.1"/>
    <property type="molecule type" value="Genomic_DNA"/>
</dbReference>
<dbReference type="InterPro" id="IPR010982">
    <property type="entry name" value="Lambda_DNA-bd_dom_sf"/>
</dbReference>
<feature type="transmembrane region" description="Helical" evidence="1">
    <location>
        <begin position="151"/>
        <end position="174"/>
    </location>
</feature>
<gene>
    <name evidence="3" type="ORF">LGQ03_03550</name>
</gene>
<keyword evidence="1" id="KW-0812">Transmembrane</keyword>
<evidence type="ECO:0000259" key="2">
    <source>
        <dbReference type="Pfam" id="PF13464"/>
    </source>
</evidence>
<reference evidence="3" key="1">
    <citation type="submission" date="2021-10" db="EMBL/GenBank/DDBJ databases">
        <title>Loktanella gaetbuli sp. nov., isolated from a tidal flat.</title>
        <authorList>
            <person name="Park S."/>
            <person name="Yoon J.-H."/>
        </authorList>
    </citation>
    <scope>NUCLEOTIDE SEQUENCE</scope>
    <source>
        <strain evidence="3">TSTF-M6</strain>
    </source>
</reference>
<evidence type="ECO:0000313" key="4">
    <source>
        <dbReference type="Proteomes" id="UP001138961"/>
    </source>
</evidence>